<evidence type="ECO:0000313" key="1">
    <source>
        <dbReference type="EMBL" id="HJC36398.1"/>
    </source>
</evidence>
<evidence type="ECO:0000313" key="2">
    <source>
        <dbReference type="Proteomes" id="UP000823896"/>
    </source>
</evidence>
<dbReference type="AlphaFoldDB" id="A0A9D2NS05"/>
<proteinExistence type="predicted"/>
<comment type="caution">
    <text evidence="1">The sequence shown here is derived from an EMBL/GenBank/DDBJ whole genome shotgun (WGS) entry which is preliminary data.</text>
</comment>
<protein>
    <submittedName>
        <fullName evidence="1">Uncharacterized protein</fullName>
    </submittedName>
</protein>
<dbReference type="EMBL" id="DWWM01000028">
    <property type="protein sequence ID" value="HJC36398.1"/>
    <property type="molecule type" value="Genomic_DNA"/>
</dbReference>
<name>A0A9D2NS05_9FIRM</name>
<reference evidence="1" key="2">
    <citation type="submission" date="2021-04" db="EMBL/GenBank/DDBJ databases">
        <authorList>
            <person name="Gilroy R."/>
        </authorList>
    </citation>
    <scope>NUCLEOTIDE SEQUENCE</scope>
    <source>
        <strain evidence="1">CHK187-11901</strain>
    </source>
</reference>
<reference evidence="1" key="1">
    <citation type="journal article" date="2021" name="PeerJ">
        <title>Extensive microbial diversity within the chicken gut microbiome revealed by metagenomics and culture.</title>
        <authorList>
            <person name="Gilroy R."/>
            <person name="Ravi A."/>
            <person name="Getino M."/>
            <person name="Pursley I."/>
            <person name="Horton D.L."/>
            <person name="Alikhan N.F."/>
            <person name="Baker D."/>
            <person name="Gharbi K."/>
            <person name="Hall N."/>
            <person name="Watson M."/>
            <person name="Adriaenssens E.M."/>
            <person name="Foster-Nyarko E."/>
            <person name="Jarju S."/>
            <person name="Secka A."/>
            <person name="Antonio M."/>
            <person name="Oren A."/>
            <person name="Chaudhuri R.R."/>
            <person name="La Ragione R."/>
            <person name="Hildebrand F."/>
            <person name="Pallen M.J."/>
        </authorList>
    </citation>
    <scope>NUCLEOTIDE SEQUENCE</scope>
    <source>
        <strain evidence="1">CHK187-11901</strain>
    </source>
</reference>
<gene>
    <name evidence="1" type="ORF">H9702_04625</name>
</gene>
<organism evidence="1 2">
    <name type="scientific">Candidatus Merdibacter merdavium</name>
    <dbReference type="NCBI Taxonomy" id="2838692"/>
    <lineage>
        <taxon>Bacteria</taxon>
        <taxon>Bacillati</taxon>
        <taxon>Bacillota</taxon>
        <taxon>Erysipelotrichia</taxon>
        <taxon>Erysipelotrichales</taxon>
        <taxon>Erysipelotrichaceae</taxon>
        <taxon>Merdibacter</taxon>
    </lineage>
</organism>
<dbReference type="Proteomes" id="UP000823896">
    <property type="component" value="Unassembled WGS sequence"/>
</dbReference>
<sequence length="399" mass="45658">MNEEKQNELIQTFMEISYVPDNDALSLKKKCTSIAMSDLSFLKSGLLAVLPRSREFQQVLNIPETVPGKEGLYRVVFNKGINGTLAEFKDGSGYLGTVVDHGIQGQAHLIPLQAGEMSVSAAIPVDPMMTAMAIMLVRIDKKLDDIQKTQKQILDFLNRDKESKLLADLDLLMEITKNYKFNFDNKEYLRTKLNLTEAINRSAAANINFYRKQIEELIKDNGFIHLNMNTDEKMDKLQDQFFYYRLALYLHAFSSFIEVLLVKNFHTEYLANIIQKIKGAAHEYQAFYTECYDAIDAYSKNTIETHVMGGLSFLSRSAGSLIHSIPFINETSIDEALIDFGNQMEKESTKAAKAAMKRFITNKQSDVRPFIENLQTIDRLYNKPLQLYCDEEHLYLNEN</sequence>
<accession>A0A9D2NS05</accession>